<comment type="caution">
    <text evidence="1">The sequence shown here is derived from an EMBL/GenBank/DDBJ whole genome shotgun (WGS) entry which is preliminary data.</text>
</comment>
<dbReference type="AlphaFoldDB" id="A0A1F6FPT2"/>
<protein>
    <submittedName>
        <fullName evidence="1">Uncharacterized protein</fullName>
    </submittedName>
</protein>
<dbReference type="EMBL" id="MFMO01000019">
    <property type="protein sequence ID" value="OGG87859.1"/>
    <property type="molecule type" value="Genomic_DNA"/>
</dbReference>
<organism evidence="1 2">
    <name type="scientific">Candidatus Kaiserbacteria bacterium RIFCSPLOWO2_12_FULL_50_28</name>
    <dbReference type="NCBI Taxonomy" id="1798527"/>
    <lineage>
        <taxon>Bacteria</taxon>
        <taxon>Candidatus Kaiseribacteriota</taxon>
    </lineage>
</organism>
<sequence>MKNATSCTVSGNGKVWKAKKDNQLSGPLEHPTTFTLTCDGGDEDKLEDDLVDTEVVQIVPMFQEV</sequence>
<accession>A0A1F6FPT2</accession>
<reference evidence="1 2" key="1">
    <citation type="journal article" date="2016" name="Nat. Commun.">
        <title>Thousands of microbial genomes shed light on interconnected biogeochemical processes in an aquifer system.</title>
        <authorList>
            <person name="Anantharaman K."/>
            <person name="Brown C.T."/>
            <person name="Hug L.A."/>
            <person name="Sharon I."/>
            <person name="Castelle C.J."/>
            <person name="Probst A.J."/>
            <person name="Thomas B.C."/>
            <person name="Singh A."/>
            <person name="Wilkins M.J."/>
            <person name="Karaoz U."/>
            <person name="Brodie E.L."/>
            <person name="Williams K.H."/>
            <person name="Hubbard S.S."/>
            <person name="Banfield J.F."/>
        </authorList>
    </citation>
    <scope>NUCLEOTIDE SEQUENCE [LARGE SCALE GENOMIC DNA]</scope>
</reference>
<name>A0A1F6FPT2_9BACT</name>
<evidence type="ECO:0000313" key="2">
    <source>
        <dbReference type="Proteomes" id="UP000177968"/>
    </source>
</evidence>
<dbReference type="Proteomes" id="UP000177968">
    <property type="component" value="Unassembled WGS sequence"/>
</dbReference>
<evidence type="ECO:0000313" key="1">
    <source>
        <dbReference type="EMBL" id="OGG87859.1"/>
    </source>
</evidence>
<proteinExistence type="predicted"/>
<gene>
    <name evidence="1" type="ORF">A3H15_00585</name>
</gene>